<dbReference type="EMBL" id="AMGV01000008">
    <property type="protein sequence ID" value="KEF55275.1"/>
    <property type="molecule type" value="Genomic_DNA"/>
</dbReference>
<dbReference type="Pfam" id="PF00394">
    <property type="entry name" value="Cu-oxidase"/>
    <property type="match status" value="1"/>
</dbReference>
<protein>
    <recommendedName>
        <fullName evidence="14">Multicopper oxidase</fullName>
    </recommendedName>
</protein>
<feature type="domain" description="Plastocyanin-like" evidence="11">
    <location>
        <begin position="51"/>
        <end position="161"/>
    </location>
</feature>
<keyword evidence="13" id="KW-1185">Reference proteome</keyword>
<evidence type="ECO:0000256" key="6">
    <source>
        <dbReference type="ARBA" id="ARBA00023180"/>
    </source>
</evidence>
<reference evidence="12 13" key="1">
    <citation type="submission" date="2013-03" db="EMBL/GenBank/DDBJ databases">
        <title>The Genome Sequence of Exophiala aquamarina CBS 119918.</title>
        <authorList>
            <consortium name="The Broad Institute Genomics Platform"/>
            <person name="Cuomo C."/>
            <person name="de Hoog S."/>
            <person name="Gorbushina A."/>
            <person name="Walker B."/>
            <person name="Young S.K."/>
            <person name="Zeng Q."/>
            <person name="Gargeya S."/>
            <person name="Fitzgerald M."/>
            <person name="Haas B."/>
            <person name="Abouelleil A."/>
            <person name="Allen A.W."/>
            <person name="Alvarado L."/>
            <person name="Arachchi H.M."/>
            <person name="Berlin A.M."/>
            <person name="Chapman S.B."/>
            <person name="Gainer-Dewar J."/>
            <person name="Goldberg J."/>
            <person name="Griggs A."/>
            <person name="Gujja S."/>
            <person name="Hansen M."/>
            <person name="Howarth C."/>
            <person name="Imamovic A."/>
            <person name="Ireland A."/>
            <person name="Larimer J."/>
            <person name="McCowan C."/>
            <person name="Murphy C."/>
            <person name="Pearson M."/>
            <person name="Poon T.W."/>
            <person name="Priest M."/>
            <person name="Roberts A."/>
            <person name="Saif S."/>
            <person name="Shea T."/>
            <person name="Sisk P."/>
            <person name="Sykes S."/>
            <person name="Wortman J."/>
            <person name="Nusbaum C."/>
            <person name="Birren B."/>
        </authorList>
    </citation>
    <scope>NUCLEOTIDE SEQUENCE [LARGE SCALE GENOMIC DNA]</scope>
    <source>
        <strain evidence="12 13">CBS 119918</strain>
    </source>
</reference>
<evidence type="ECO:0000256" key="4">
    <source>
        <dbReference type="ARBA" id="ARBA00023002"/>
    </source>
</evidence>
<dbReference type="PANTHER" id="PTHR11709:SF488">
    <property type="entry name" value="LACCASE-RELATED"/>
    <property type="match status" value="1"/>
</dbReference>
<dbReference type="InterPro" id="IPR008972">
    <property type="entry name" value="Cupredoxin"/>
</dbReference>
<feature type="compositionally biased region" description="Low complexity" evidence="7">
    <location>
        <begin position="609"/>
        <end position="620"/>
    </location>
</feature>
<dbReference type="InterPro" id="IPR045087">
    <property type="entry name" value="Cu-oxidase_fam"/>
</dbReference>
<dbReference type="Pfam" id="PF07732">
    <property type="entry name" value="Cu-oxidase_3"/>
    <property type="match status" value="1"/>
</dbReference>
<keyword evidence="5" id="KW-0186">Copper</keyword>
<feature type="compositionally biased region" description="Low complexity" evidence="7">
    <location>
        <begin position="664"/>
        <end position="675"/>
    </location>
</feature>
<dbReference type="InterPro" id="IPR033138">
    <property type="entry name" value="Cu_oxidase_CS"/>
</dbReference>
<dbReference type="AlphaFoldDB" id="A0A072PIG4"/>
<dbReference type="OrthoDB" id="2121828at2759"/>
<evidence type="ECO:0000256" key="7">
    <source>
        <dbReference type="SAM" id="MobiDB-lite"/>
    </source>
</evidence>
<organism evidence="12 13">
    <name type="scientific">Exophiala aquamarina CBS 119918</name>
    <dbReference type="NCBI Taxonomy" id="1182545"/>
    <lineage>
        <taxon>Eukaryota</taxon>
        <taxon>Fungi</taxon>
        <taxon>Dikarya</taxon>
        <taxon>Ascomycota</taxon>
        <taxon>Pezizomycotina</taxon>
        <taxon>Eurotiomycetes</taxon>
        <taxon>Chaetothyriomycetidae</taxon>
        <taxon>Chaetothyriales</taxon>
        <taxon>Herpotrichiellaceae</taxon>
        <taxon>Exophiala</taxon>
    </lineage>
</organism>
<comment type="similarity">
    <text evidence="1">Belongs to the multicopper oxidase family.</text>
</comment>
<keyword evidence="6" id="KW-0325">Glycoprotein</keyword>
<evidence type="ECO:0000259" key="9">
    <source>
        <dbReference type="Pfam" id="PF00394"/>
    </source>
</evidence>
<evidence type="ECO:0000313" key="13">
    <source>
        <dbReference type="Proteomes" id="UP000027920"/>
    </source>
</evidence>
<keyword evidence="4" id="KW-0560">Oxidoreductase</keyword>
<sequence length="710" mass="74361">MAFTRLTKALTALSFALSSFQLVTASSDTYNSACGPSTGHIPFTIDVTWGPTDSSKAFSRNAFLINGTLPGPPLHLKVGDVVDFTVINHTPDVTGVHFHGIRQLSTPWADGVPGVSQTVIKSQTTYTYTWEADASGTYFYHAHYKGQMMDGLYGAIIISPADTADTPFGQIGDAQQVKAAADKVTPVFASDWNRFTFDEFFQIEQEANIDWACTDSITLNGFGSQLCPSLDFLTANAAPPAIKILNGTALTAKGCIPPSNPVIQGQFQRNLAALPPGAYDVCTPFTGQNFTLQVDPKDGWAAMSFISPASFAIFTVAIDNHKLYVYEYNGNYIQPQVVDKLTLANGDRISFMVKLDQTPADYIIRVANAGINQVVSGFGILAYKGGDDFISTQGVINYGGVNTTTVTSFAPGRAAPYPPVAVSSHADQTFVLDILKDPAQPTEAWAWTLSGIQAYDESRDDAVPPLLFQDPSAIPNSDLILKTKFNQWIDLIIKVEGPVAQPHPIHKHANKFFAIGAGTGAFNFTTVAAAQAGGMQFNLQNPPFLDGFTSIPAEGTGSWMVFRYQADTPGAWLLHCHIQTHFSGGMGVAILDAIDNFPKVPTDLGSTCSGTGKSTDNGSDSGSGSGSGSGSDSGSGSGSGSGSSSGSGSGSDSGTGSGSGSGSGSTTTASGSTGTRPATIATFTGAASSERPMVWSVSLGLLAFVLALTS</sequence>
<feature type="domain" description="Plastocyanin-like" evidence="9">
    <location>
        <begin position="241"/>
        <end position="385"/>
    </location>
</feature>
<evidence type="ECO:0000259" key="10">
    <source>
        <dbReference type="Pfam" id="PF07731"/>
    </source>
</evidence>
<feature type="signal peptide" evidence="8">
    <location>
        <begin position="1"/>
        <end position="25"/>
    </location>
</feature>
<proteinExistence type="inferred from homology"/>
<dbReference type="VEuPathDB" id="FungiDB:A1O9_08929"/>
<accession>A0A072PIG4</accession>
<dbReference type="Gene3D" id="2.60.40.420">
    <property type="entry name" value="Cupredoxins - blue copper proteins"/>
    <property type="match status" value="3"/>
</dbReference>
<evidence type="ECO:0000256" key="3">
    <source>
        <dbReference type="ARBA" id="ARBA00022729"/>
    </source>
</evidence>
<dbReference type="HOGENOM" id="CLU_006504_5_0_1"/>
<dbReference type="PANTHER" id="PTHR11709">
    <property type="entry name" value="MULTI-COPPER OXIDASE"/>
    <property type="match status" value="1"/>
</dbReference>
<dbReference type="PROSITE" id="PS00079">
    <property type="entry name" value="MULTICOPPER_OXIDASE1"/>
    <property type="match status" value="1"/>
</dbReference>
<dbReference type="InterPro" id="IPR011706">
    <property type="entry name" value="Cu-oxidase_C"/>
</dbReference>
<evidence type="ECO:0000256" key="2">
    <source>
        <dbReference type="ARBA" id="ARBA00022723"/>
    </source>
</evidence>
<dbReference type="RefSeq" id="XP_013257865.1">
    <property type="nucleotide sequence ID" value="XM_013402411.1"/>
</dbReference>
<evidence type="ECO:0000313" key="12">
    <source>
        <dbReference type="EMBL" id="KEF55275.1"/>
    </source>
</evidence>
<evidence type="ECO:0000256" key="1">
    <source>
        <dbReference type="ARBA" id="ARBA00010609"/>
    </source>
</evidence>
<evidence type="ECO:0000259" key="11">
    <source>
        <dbReference type="Pfam" id="PF07732"/>
    </source>
</evidence>
<dbReference type="Proteomes" id="UP000027920">
    <property type="component" value="Unassembled WGS sequence"/>
</dbReference>
<evidence type="ECO:0008006" key="14">
    <source>
        <dbReference type="Google" id="ProtNLM"/>
    </source>
</evidence>
<evidence type="ECO:0000256" key="8">
    <source>
        <dbReference type="SAM" id="SignalP"/>
    </source>
</evidence>
<dbReference type="InterPro" id="IPR011707">
    <property type="entry name" value="Cu-oxidase-like_N"/>
</dbReference>
<feature type="domain" description="Plastocyanin-like" evidence="10">
    <location>
        <begin position="470"/>
        <end position="592"/>
    </location>
</feature>
<keyword evidence="2" id="KW-0479">Metal-binding</keyword>
<dbReference type="GeneID" id="25283839"/>
<comment type="caution">
    <text evidence="12">The sequence shown here is derived from an EMBL/GenBank/DDBJ whole genome shotgun (WGS) entry which is preliminary data.</text>
</comment>
<dbReference type="GO" id="GO:0005507">
    <property type="term" value="F:copper ion binding"/>
    <property type="evidence" value="ECO:0007669"/>
    <property type="project" value="InterPro"/>
</dbReference>
<dbReference type="InterPro" id="IPR001117">
    <property type="entry name" value="Cu-oxidase_2nd"/>
</dbReference>
<dbReference type="CDD" id="cd13898">
    <property type="entry name" value="CuRO_3_Abr2_like"/>
    <property type="match status" value="1"/>
</dbReference>
<dbReference type="CDD" id="cd13850">
    <property type="entry name" value="CuRO_1_Abr2_like"/>
    <property type="match status" value="1"/>
</dbReference>
<evidence type="ECO:0000256" key="5">
    <source>
        <dbReference type="ARBA" id="ARBA00023008"/>
    </source>
</evidence>
<feature type="chain" id="PRO_5001683496" description="Multicopper oxidase" evidence="8">
    <location>
        <begin position="26"/>
        <end position="710"/>
    </location>
</feature>
<feature type="compositionally biased region" description="Gly residues" evidence="7">
    <location>
        <begin position="621"/>
        <end position="663"/>
    </location>
</feature>
<dbReference type="SUPFAM" id="SSF49503">
    <property type="entry name" value="Cupredoxins"/>
    <property type="match status" value="3"/>
</dbReference>
<keyword evidence="3 8" id="KW-0732">Signal</keyword>
<name>A0A072PIG4_9EURO</name>
<dbReference type="InterPro" id="IPR002355">
    <property type="entry name" value="Cu_oxidase_Cu_BS"/>
</dbReference>
<dbReference type="GO" id="GO:0016491">
    <property type="term" value="F:oxidoreductase activity"/>
    <property type="evidence" value="ECO:0007669"/>
    <property type="project" value="UniProtKB-KW"/>
</dbReference>
<dbReference type="Pfam" id="PF07731">
    <property type="entry name" value="Cu-oxidase_2"/>
    <property type="match status" value="1"/>
</dbReference>
<dbReference type="STRING" id="1182545.A0A072PIG4"/>
<dbReference type="CDD" id="cd13876">
    <property type="entry name" value="CuRO_2_Abr2_like"/>
    <property type="match status" value="1"/>
</dbReference>
<gene>
    <name evidence="12" type="ORF">A1O9_08929</name>
</gene>
<dbReference type="PROSITE" id="PS00080">
    <property type="entry name" value="MULTICOPPER_OXIDASE2"/>
    <property type="match status" value="1"/>
</dbReference>
<feature type="region of interest" description="Disordered" evidence="7">
    <location>
        <begin position="607"/>
        <end position="678"/>
    </location>
</feature>